<evidence type="ECO:0000259" key="11">
    <source>
        <dbReference type="Pfam" id="PF00288"/>
    </source>
</evidence>
<evidence type="ECO:0000256" key="3">
    <source>
        <dbReference type="ARBA" id="ARBA00022723"/>
    </source>
</evidence>
<dbReference type="InterPro" id="IPR019539">
    <property type="entry name" value="GalKase_N"/>
</dbReference>
<dbReference type="PANTHER" id="PTHR10457">
    <property type="entry name" value="MEVALONATE KINASE/GALACTOKINASE"/>
    <property type="match status" value="1"/>
</dbReference>
<dbReference type="GO" id="GO:0046872">
    <property type="term" value="F:metal ion binding"/>
    <property type="evidence" value="ECO:0007669"/>
    <property type="project" value="UniProtKB-KW"/>
</dbReference>
<evidence type="ECO:0000256" key="2">
    <source>
        <dbReference type="ARBA" id="ARBA00022679"/>
    </source>
</evidence>
<keyword evidence="2 14" id="KW-0808">Transferase</keyword>
<evidence type="ECO:0000259" key="13">
    <source>
        <dbReference type="Pfam" id="PF10509"/>
    </source>
</evidence>
<dbReference type="InterPro" id="IPR019741">
    <property type="entry name" value="Galactokinase_CS"/>
</dbReference>
<proteinExistence type="inferred from homology"/>
<dbReference type="EMBL" id="AP012057">
    <property type="protein sequence ID" value="BAN02100.1"/>
    <property type="molecule type" value="Genomic_DNA"/>
</dbReference>
<evidence type="ECO:0000256" key="10">
    <source>
        <dbReference type="NCBIfam" id="TIGR00131"/>
    </source>
</evidence>
<dbReference type="EC" id="2.7.1.6" evidence="10"/>
<accession>A0A6C7E6K5</accession>
<evidence type="ECO:0000256" key="8">
    <source>
        <dbReference type="ARBA" id="ARBA00023144"/>
    </source>
</evidence>
<dbReference type="InterPro" id="IPR014721">
    <property type="entry name" value="Ribsml_uS5_D2-typ_fold_subgr"/>
</dbReference>
<dbReference type="SUPFAM" id="SSF54211">
    <property type="entry name" value="Ribosomal protein S5 domain 2-like"/>
    <property type="match status" value="1"/>
</dbReference>
<dbReference type="GO" id="GO:0005524">
    <property type="term" value="F:ATP binding"/>
    <property type="evidence" value="ECO:0007669"/>
    <property type="project" value="UniProtKB-UniRule"/>
</dbReference>
<dbReference type="Pfam" id="PF08544">
    <property type="entry name" value="GHMP_kinases_C"/>
    <property type="match status" value="1"/>
</dbReference>
<evidence type="ECO:0000256" key="4">
    <source>
        <dbReference type="ARBA" id="ARBA00022741"/>
    </source>
</evidence>
<dbReference type="InterPro" id="IPR000705">
    <property type="entry name" value="Galactokinase"/>
</dbReference>
<feature type="domain" description="GHMP kinase C-terminal" evidence="12">
    <location>
        <begin position="277"/>
        <end position="354"/>
    </location>
</feature>
<dbReference type="FunFam" id="3.30.70.890:FF:000001">
    <property type="entry name" value="Galactokinase"/>
    <property type="match status" value="1"/>
</dbReference>
<evidence type="ECO:0000313" key="14">
    <source>
        <dbReference type="EMBL" id="BAN02100.1"/>
    </source>
</evidence>
<keyword evidence="7" id="KW-0460">Magnesium</keyword>
<reference evidence="14 15" key="1">
    <citation type="journal article" date="2013" name="Int. J. Syst. Evol. Microbiol.">
        <title>Ilumatobacter nonamiense sp. nov. and Ilumatobacter coccineum sp. nov., isolated from seashore sand.</title>
        <authorList>
            <person name="Matsumoto A."/>
            <person name="Kasai H."/>
            <person name="Matsuo Y."/>
            <person name="Shizuri Y."/>
            <person name="Ichikawa N."/>
            <person name="Fujita N."/>
            <person name="Omura S."/>
            <person name="Takahashi Y."/>
        </authorList>
    </citation>
    <scope>NUCLEOTIDE SEQUENCE [LARGE SCALE GENOMIC DNA]</scope>
    <source>
        <strain evidence="15">NBRC 103263 / KCTC 29153 / YM16-304</strain>
    </source>
</reference>
<dbReference type="NCBIfam" id="TIGR00131">
    <property type="entry name" value="gal_kin"/>
    <property type="match status" value="1"/>
</dbReference>
<dbReference type="Pfam" id="PF10509">
    <property type="entry name" value="GalKase_gal_bdg"/>
    <property type="match status" value="1"/>
</dbReference>
<keyword evidence="8" id="KW-0299">Galactose metabolism</keyword>
<dbReference type="AlphaFoldDB" id="A0A6C7E6K5"/>
<dbReference type="PRINTS" id="PR00959">
    <property type="entry name" value="MEVGALKINASE"/>
</dbReference>
<keyword evidence="15" id="KW-1185">Reference proteome</keyword>
<evidence type="ECO:0000256" key="7">
    <source>
        <dbReference type="ARBA" id="ARBA00022842"/>
    </source>
</evidence>
<keyword evidence="5 14" id="KW-0418">Kinase</keyword>
<evidence type="ECO:0000256" key="6">
    <source>
        <dbReference type="ARBA" id="ARBA00022840"/>
    </source>
</evidence>
<evidence type="ECO:0000313" key="15">
    <source>
        <dbReference type="Proteomes" id="UP000011863"/>
    </source>
</evidence>
<dbReference type="GO" id="GO:0006012">
    <property type="term" value="P:galactose metabolic process"/>
    <property type="evidence" value="ECO:0007669"/>
    <property type="project" value="UniProtKB-UniRule"/>
</dbReference>
<dbReference type="Gene3D" id="3.30.70.890">
    <property type="entry name" value="GHMP kinase, C-terminal domain"/>
    <property type="match status" value="1"/>
</dbReference>
<dbReference type="InterPro" id="IPR020568">
    <property type="entry name" value="Ribosomal_Su5_D2-typ_SF"/>
</dbReference>
<feature type="domain" description="GHMP kinase N-terminal" evidence="11">
    <location>
        <begin position="94"/>
        <end position="176"/>
    </location>
</feature>
<keyword evidence="4" id="KW-0547">Nucleotide-binding</keyword>
<organism evidence="14 15">
    <name type="scientific">Ilumatobacter coccineus (strain NBRC 103263 / KCTC 29153 / YM16-304)</name>
    <dbReference type="NCBI Taxonomy" id="1313172"/>
    <lineage>
        <taxon>Bacteria</taxon>
        <taxon>Bacillati</taxon>
        <taxon>Actinomycetota</taxon>
        <taxon>Acidimicrobiia</taxon>
        <taxon>Acidimicrobiales</taxon>
        <taxon>Ilumatobacteraceae</taxon>
        <taxon>Ilumatobacter</taxon>
    </lineage>
</organism>
<dbReference type="GO" id="GO:0004335">
    <property type="term" value="F:galactokinase activity"/>
    <property type="evidence" value="ECO:0007669"/>
    <property type="project" value="UniProtKB-UniRule"/>
</dbReference>
<dbReference type="PRINTS" id="PR00473">
    <property type="entry name" value="GALCTOKINASE"/>
</dbReference>
<dbReference type="PIRSF" id="PIRSF000530">
    <property type="entry name" value="Galactokinase"/>
    <property type="match status" value="1"/>
</dbReference>
<dbReference type="SUPFAM" id="SSF55060">
    <property type="entry name" value="GHMP Kinase, C-terminal domain"/>
    <property type="match status" value="1"/>
</dbReference>
<dbReference type="InterPro" id="IPR036554">
    <property type="entry name" value="GHMP_kinase_C_sf"/>
</dbReference>
<dbReference type="InterPro" id="IPR006206">
    <property type="entry name" value="Mevalonate/galactokinase"/>
</dbReference>
<evidence type="ECO:0000259" key="12">
    <source>
        <dbReference type="Pfam" id="PF08544"/>
    </source>
</evidence>
<dbReference type="PROSITE" id="PS00106">
    <property type="entry name" value="GALACTOKINASE"/>
    <property type="match status" value="1"/>
</dbReference>
<protein>
    <recommendedName>
        <fullName evidence="10">Galactokinase</fullName>
        <ecNumber evidence="10">2.7.1.6</ecNumber>
    </recommendedName>
</protein>
<dbReference type="Proteomes" id="UP000011863">
    <property type="component" value="Chromosome"/>
</dbReference>
<dbReference type="GO" id="GO:0005829">
    <property type="term" value="C:cytosol"/>
    <property type="evidence" value="ECO:0007669"/>
    <property type="project" value="TreeGrafter"/>
</dbReference>
<keyword evidence="6" id="KW-0067">ATP-binding</keyword>
<evidence type="ECO:0000256" key="1">
    <source>
        <dbReference type="ARBA" id="ARBA00006566"/>
    </source>
</evidence>
<sequence>MEQRAARRRAVDRFGTRWGAPDLLSTAPGRVNLIGEHTDYNDGFTLPMALPFATAIALGSTGDRESGDVRIDSTGFGELVIAGDGEVPAWARHLVGVIELLEATGVPARGWSATIDTDIPTGASLSSSAALEVAAINALLARAGLTWAPIDVARLGRRVENEIVGLQSGIMDQFISAGAVAGHASLMDCRELTLTPTPLPNDAVIAVMDTGTRRVLADVAYDDRRAACERAAAELGVAALRDATIDDLDRISDATDRRRARHVVTENARVLDVVERCRSGDIVGIGELMDLSHESLRDDYEVSGPGLDAIVDIAREAPGCLGARMTGGGFAGCAVALVRRTDAESFTSHVIERYDHDRHEARVWLCEPSGGASVDRTVCL</sequence>
<dbReference type="InterPro" id="IPR013750">
    <property type="entry name" value="GHMP_kinase_C_dom"/>
</dbReference>
<comment type="similarity">
    <text evidence="1">Belongs to the GHMP kinase family. GalK subfamily.</text>
</comment>
<dbReference type="RefSeq" id="WP_015441347.1">
    <property type="nucleotide sequence ID" value="NC_020520.1"/>
</dbReference>
<dbReference type="KEGG" id="aym:YM304_17860"/>
<gene>
    <name evidence="14" type="primary">galK</name>
    <name evidence="14" type="ORF">YM304_17860</name>
</gene>
<dbReference type="Pfam" id="PF00288">
    <property type="entry name" value="GHMP_kinases_N"/>
    <property type="match status" value="1"/>
</dbReference>
<dbReference type="InterPro" id="IPR006204">
    <property type="entry name" value="GHMP_kinase_N_dom"/>
</dbReference>
<dbReference type="Gene3D" id="3.30.230.10">
    <property type="match status" value="1"/>
</dbReference>
<evidence type="ECO:0000256" key="9">
    <source>
        <dbReference type="ARBA" id="ARBA00023277"/>
    </source>
</evidence>
<keyword evidence="3" id="KW-0479">Metal-binding</keyword>
<name>A0A6C7E6K5_ILUCY</name>
<feature type="domain" description="Galactokinase N-terminal" evidence="13">
    <location>
        <begin position="13"/>
        <end position="58"/>
    </location>
</feature>
<evidence type="ECO:0000256" key="5">
    <source>
        <dbReference type="ARBA" id="ARBA00022777"/>
    </source>
</evidence>
<dbReference type="PANTHER" id="PTHR10457:SF7">
    <property type="entry name" value="GALACTOKINASE-RELATED"/>
    <property type="match status" value="1"/>
</dbReference>
<keyword evidence="9" id="KW-0119">Carbohydrate metabolism</keyword>